<sequence>MAAPNIVGVTTIYGKTSYAQLTATMSNVVVNASTSANVIKVNDVLVANYTTSSIQTNVVIGRGSSSYYIAGNMTVPANSTLVVVAKDSSIYMEEGDYLQANASSATAAQVTCSYEVIS</sequence>
<dbReference type="EMBL" id="LR796274">
    <property type="protein sequence ID" value="CAB4132891.1"/>
    <property type="molecule type" value="Genomic_DNA"/>
</dbReference>
<protein>
    <submittedName>
        <fullName evidence="1">Uncharacterized protein</fullName>
    </submittedName>
</protein>
<accession>A0A6J5LFD5</accession>
<proteinExistence type="predicted"/>
<gene>
    <name evidence="1" type="ORF">UFOVP257_15</name>
</gene>
<evidence type="ECO:0000313" key="1">
    <source>
        <dbReference type="EMBL" id="CAB4132891.1"/>
    </source>
</evidence>
<organism evidence="1">
    <name type="scientific">uncultured Caudovirales phage</name>
    <dbReference type="NCBI Taxonomy" id="2100421"/>
    <lineage>
        <taxon>Viruses</taxon>
        <taxon>Duplodnaviria</taxon>
        <taxon>Heunggongvirae</taxon>
        <taxon>Uroviricota</taxon>
        <taxon>Caudoviricetes</taxon>
        <taxon>Peduoviridae</taxon>
        <taxon>Maltschvirus</taxon>
        <taxon>Maltschvirus maltsch</taxon>
    </lineage>
</organism>
<name>A0A6J5LFD5_9CAUD</name>
<reference evidence="1" key="1">
    <citation type="submission" date="2020-04" db="EMBL/GenBank/DDBJ databases">
        <authorList>
            <person name="Chiriac C."/>
            <person name="Salcher M."/>
            <person name="Ghai R."/>
            <person name="Kavagutti S V."/>
        </authorList>
    </citation>
    <scope>NUCLEOTIDE SEQUENCE</scope>
</reference>